<name>A0ABS6FI82_9FIRM</name>
<dbReference type="InterPro" id="IPR007712">
    <property type="entry name" value="RelE/ParE_toxin"/>
</dbReference>
<comment type="similarity">
    <text evidence="1">Belongs to the RelE toxin family.</text>
</comment>
<keyword evidence="3" id="KW-1185">Reference proteome</keyword>
<proteinExistence type="inferred from homology"/>
<dbReference type="PANTHER" id="PTHR35601:SF1">
    <property type="entry name" value="TOXIN RELE"/>
    <property type="match status" value="1"/>
</dbReference>
<dbReference type="EMBL" id="JAHLQO010000005">
    <property type="protein sequence ID" value="MBU5669879.1"/>
    <property type="molecule type" value="Genomic_DNA"/>
</dbReference>
<dbReference type="PANTHER" id="PTHR35601">
    <property type="entry name" value="TOXIN RELE"/>
    <property type="match status" value="1"/>
</dbReference>
<protein>
    <submittedName>
        <fullName evidence="2">Type II toxin-antitoxin system RelE/ParE family toxin</fullName>
    </submittedName>
</protein>
<accession>A0ABS6FI82</accession>
<organism evidence="2 3">
    <name type="scientific">Peptoniphilus ovalis</name>
    <dbReference type="NCBI Taxonomy" id="2841503"/>
    <lineage>
        <taxon>Bacteria</taxon>
        <taxon>Bacillati</taxon>
        <taxon>Bacillota</taxon>
        <taxon>Tissierellia</taxon>
        <taxon>Tissierellales</taxon>
        <taxon>Peptoniphilaceae</taxon>
        <taxon>Peptoniphilus</taxon>
    </lineage>
</organism>
<evidence type="ECO:0000256" key="1">
    <source>
        <dbReference type="ARBA" id="ARBA00006226"/>
    </source>
</evidence>
<gene>
    <name evidence="2" type="ORF">KQI68_08535</name>
</gene>
<evidence type="ECO:0000313" key="2">
    <source>
        <dbReference type="EMBL" id="MBU5669879.1"/>
    </source>
</evidence>
<comment type="caution">
    <text evidence="2">The sequence shown here is derived from an EMBL/GenBank/DDBJ whole genome shotgun (WGS) entry which is preliminary data.</text>
</comment>
<sequence length="88" mass="10427">MTYKVKFSNKANKIFKKIDRPIQKLIISYLENNLEGCENPRAIGKALVGNKKGLWRYRIGNYRLICEIKDYDLIILIINLGHRRDIYK</sequence>
<dbReference type="RefSeq" id="WP_216549714.1">
    <property type="nucleotide sequence ID" value="NZ_JAHLQO010000005.1"/>
</dbReference>
<reference evidence="2 3" key="1">
    <citation type="submission" date="2021-06" db="EMBL/GenBank/DDBJ databases">
        <authorList>
            <person name="Sun Q."/>
            <person name="Li D."/>
        </authorList>
    </citation>
    <scope>NUCLEOTIDE SEQUENCE [LARGE SCALE GENOMIC DNA]</scope>
    <source>
        <strain evidence="2 3">MSJ-1</strain>
    </source>
</reference>
<dbReference type="Proteomes" id="UP000783742">
    <property type="component" value="Unassembled WGS sequence"/>
</dbReference>
<evidence type="ECO:0000313" key="3">
    <source>
        <dbReference type="Proteomes" id="UP000783742"/>
    </source>
</evidence>
<dbReference type="NCBIfam" id="TIGR02385">
    <property type="entry name" value="RelE_StbE"/>
    <property type="match status" value="1"/>
</dbReference>
<dbReference type="Pfam" id="PF05016">
    <property type="entry name" value="ParE_toxin"/>
    <property type="match status" value="1"/>
</dbReference>